<evidence type="ECO:0008006" key="3">
    <source>
        <dbReference type="Google" id="ProtNLM"/>
    </source>
</evidence>
<dbReference type="Proteomes" id="UP001595445">
    <property type="component" value="Unassembled WGS sequence"/>
</dbReference>
<dbReference type="RefSeq" id="WP_197643194.1">
    <property type="nucleotide sequence ID" value="NZ_JAEACP010000008.1"/>
</dbReference>
<evidence type="ECO:0000313" key="1">
    <source>
        <dbReference type="EMBL" id="MFC3085878.1"/>
    </source>
</evidence>
<sequence>MTRLKDLQMLATLSQLVLDQRLAGLRQAAGQLERSRAQMQAINAAAAPADLPPVAAGLVDIAYRRWADIRRTELTATIARQTVDWMEAKADAATAFGRLQALKGAADRLEE</sequence>
<dbReference type="EMBL" id="JBHRSM010000013">
    <property type="protein sequence ID" value="MFC3085878.1"/>
    <property type="molecule type" value="Genomic_DNA"/>
</dbReference>
<name>A0ABV7DS35_9RHOB</name>
<proteinExistence type="predicted"/>
<comment type="caution">
    <text evidence="1">The sequence shown here is derived from an EMBL/GenBank/DDBJ whole genome shotgun (WGS) entry which is preliminary data.</text>
</comment>
<evidence type="ECO:0000313" key="2">
    <source>
        <dbReference type="Proteomes" id="UP001595445"/>
    </source>
</evidence>
<reference evidence="2" key="1">
    <citation type="journal article" date="2019" name="Int. J. Syst. Evol. Microbiol.">
        <title>The Global Catalogue of Microorganisms (GCM) 10K type strain sequencing project: providing services to taxonomists for standard genome sequencing and annotation.</title>
        <authorList>
            <consortium name="The Broad Institute Genomics Platform"/>
            <consortium name="The Broad Institute Genome Sequencing Center for Infectious Disease"/>
            <person name="Wu L."/>
            <person name="Ma J."/>
        </authorList>
    </citation>
    <scope>NUCLEOTIDE SEQUENCE [LARGE SCALE GENOMIC DNA]</scope>
    <source>
        <strain evidence="2">KCTC 62102</strain>
    </source>
</reference>
<keyword evidence="2" id="KW-1185">Reference proteome</keyword>
<protein>
    <recommendedName>
        <fullName evidence="3">Flagellar protein FlgN</fullName>
    </recommendedName>
</protein>
<organism evidence="1 2">
    <name type="scientific">Tabrizicola soli</name>
    <dbReference type="NCBI Taxonomy" id="2185115"/>
    <lineage>
        <taxon>Bacteria</taxon>
        <taxon>Pseudomonadati</taxon>
        <taxon>Pseudomonadota</taxon>
        <taxon>Alphaproteobacteria</taxon>
        <taxon>Rhodobacterales</taxon>
        <taxon>Paracoccaceae</taxon>
        <taxon>Tabrizicola</taxon>
    </lineage>
</organism>
<accession>A0ABV7DS35</accession>
<gene>
    <name evidence="1" type="ORF">ACFOD6_07435</name>
</gene>